<protein>
    <recommendedName>
        <fullName evidence="4">DUF2188 domain-containing protein</fullName>
    </recommendedName>
</protein>
<feature type="region of interest" description="Disordered" evidence="1">
    <location>
        <begin position="1"/>
        <end position="27"/>
    </location>
</feature>
<evidence type="ECO:0000313" key="2">
    <source>
        <dbReference type="EMBL" id="MEH2554322.1"/>
    </source>
</evidence>
<keyword evidence="3" id="KW-1185">Reference proteome</keyword>
<accession>A0ABU8B701</accession>
<evidence type="ECO:0008006" key="4">
    <source>
        <dbReference type="Google" id="ProtNLM"/>
    </source>
</evidence>
<proteinExistence type="predicted"/>
<dbReference type="RefSeq" id="WP_334479018.1">
    <property type="nucleotide sequence ID" value="NZ_JAZHRV010000001.1"/>
</dbReference>
<name>A0ABU8B701_9BRAD</name>
<evidence type="ECO:0000313" key="3">
    <source>
        <dbReference type="Proteomes" id="UP001364224"/>
    </source>
</evidence>
<dbReference type="Proteomes" id="UP001364224">
    <property type="component" value="Unassembled WGS sequence"/>
</dbReference>
<dbReference type="EMBL" id="JAZHRV010000001">
    <property type="protein sequence ID" value="MEH2554322.1"/>
    <property type="molecule type" value="Genomic_DNA"/>
</dbReference>
<comment type="caution">
    <text evidence="2">The sequence shown here is derived from an EMBL/GenBank/DDBJ whole genome shotgun (WGS) entry which is preliminary data.</text>
</comment>
<organism evidence="2 3">
    <name type="scientific">Bradyrhizobium algeriense</name>
    <dbReference type="NCBI Taxonomy" id="634784"/>
    <lineage>
        <taxon>Bacteria</taxon>
        <taxon>Pseudomonadati</taxon>
        <taxon>Pseudomonadota</taxon>
        <taxon>Alphaproteobacteria</taxon>
        <taxon>Hyphomicrobiales</taxon>
        <taxon>Nitrobacteraceae</taxon>
        <taxon>Bradyrhizobium</taxon>
    </lineage>
</organism>
<reference evidence="2 3" key="1">
    <citation type="submission" date="2024-02" db="EMBL/GenBank/DDBJ databases">
        <title>Adaptive strategies in a cosmopolitan and abundant soil bacterium.</title>
        <authorList>
            <person name="Carini P."/>
        </authorList>
    </citation>
    <scope>NUCLEOTIDE SEQUENCE [LARGE SCALE GENOMIC DNA]</scope>
    <source>
        <strain evidence="2 3">AZCC 1608</strain>
    </source>
</reference>
<evidence type="ECO:0000256" key="1">
    <source>
        <dbReference type="SAM" id="MobiDB-lite"/>
    </source>
</evidence>
<gene>
    <name evidence="2" type="ORF">V1286_001851</name>
</gene>
<sequence>MRQERTQGAPVAARATTSRAPTDLPTSGYALVVDGQAKREFKTQDSANQAAKDLKRRFPNLQVRVYDAERNRLEQIDLAPA</sequence>